<accession>A0A976XJF9</accession>
<feature type="compositionally biased region" description="Polar residues" evidence="1">
    <location>
        <begin position="21"/>
        <end position="33"/>
    </location>
</feature>
<evidence type="ECO:0000313" key="3">
    <source>
        <dbReference type="Proteomes" id="UP000244811"/>
    </source>
</evidence>
<evidence type="ECO:0000313" key="2">
    <source>
        <dbReference type="EMBL" id="UVC50041.1"/>
    </source>
</evidence>
<proteinExistence type="predicted"/>
<evidence type="ECO:0000256" key="1">
    <source>
        <dbReference type="SAM" id="MobiDB-lite"/>
    </source>
</evidence>
<dbReference type="EMBL" id="CP056071">
    <property type="protein sequence ID" value="UVC50041.1"/>
    <property type="molecule type" value="Genomic_DNA"/>
</dbReference>
<feature type="compositionally biased region" description="Basic residues" evidence="1">
    <location>
        <begin position="1"/>
        <end position="18"/>
    </location>
</feature>
<dbReference type="Proteomes" id="UP000244811">
    <property type="component" value="Chromosome 2"/>
</dbReference>
<organism evidence="2 3">
    <name type="scientific">Theileria orientalis</name>
    <dbReference type="NCBI Taxonomy" id="68886"/>
    <lineage>
        <taxon>Eukaryota</taxon>
        <taxon>Sar</taxon>
        <taxon>Alveolata</taxon>
        <taxon>Apicomplexa</taxon>
        <taxon>Aconoidasida</taxon>
        <taxon>Piroplasmida</taxon>
        <taxon>Theileriidae</taxon>
        <taxon>Theileria</taxon>
    </lineage>
</organism>
<sequence length="50" mass="5436">MHTKSPKKAKKNLKKIKMKGNVTTPGHGQITSNGERDVKQVGVSTTIDSM</sequence>
<name>A0A976XJF9_THEOR</name>
<reference evidence="2" key="1">
    <citation type="submission" date="2022-07" db="EMBL/GenBank/DDBJ databases">
        <title>Evaluation of T. orientalis genome assembly methods using nanopore sequencing and analysis of variation between genomes.</title>
        <authorList>
            <person name="Yam J."/>
            <person name="Micallef M.L."/>
            <person name="Liu M."/>
            <person name="Djordjevic S.P."/>
            <person name="Bogema D.R."/>
            <person name="Jenkins C."/>
        </authorList>
    </citation>
    <scope>NUCLEOTIDE SEQUENCE</scope>
    <source>
        <strain evidence="2">Goon Nure</strain>
    </source>
</reference>
<feature type="region of interest" description="Disordered" evidence="1">
    <location>
        <begin position="1"/>
        <end position="50"/>
    </location>
</feature>
<gene>
    <name evidence="2" type="ORF">MACK_003664</name>
</gene>
<protein>
    <submittedName>
        <fullName evidence="2">Uncharacterized protein</fullName>
    </submittedName>
</protein>
<dbReference type="AlphaFoldDB" id="A0A976XJF9"/>